<dbReference type="EMBL" id="VAWE01000001">
    <property type="protein sequence ID" value="TLQ48716.1"/>
    <property type="molecule type" value="Genomic_DNA"/>
</dbReference>
<dbReference type="Proteomes" id="UP000305921">
    <property type="component" value="Unassembled WGS sequence"/>
</dbReference>
<accession>A0A5R9EF80</accession>
<sequence length="100" mass="9750">MRKVLRAAVVTAVLVPAAIASVGAASADGYGQHTAAAGPNGAISSHVMSGTTANGGTYYIERNSMAGPDGAMSSSTHSVADGSMSNRMGGGLLGLGWLLG</sequence>
<gene>
    <name evidence="2" type="ORF">FEF34_37215</name>
</gene>
<organism evidence="2 3">
    <name type="scientific">Streptomyces marianii</name>
    <dbReference type="NCBI Taxonomy" id="1817406"/>
    <lineage>
        <taxon>Bacteria</taxon>
        <taxon>Bacillati</taxon>
        <taxon>Actinomycetota</taxon>
        <taxon>Actinomycetes</taxon>
        <taxon>Kitasatosporales</taxon>
        <taxon>Streptomycetaceae</taxon>
        <taxon>Streptomyces</taxon>
    </lineage>
</organism>
<reference evidence="2 3" key="1">
    <citation type="submission" date="2019-05" db="EMBL/GenBank/DDBJ databases">
        <title>Streptomyces marianii sp. nov., a novel marine actinomycete from southern coast of India.</title>
        <authorList>
            <person name="Iniyan A.M."/>
            <person name="Wink J."/>
            <person name="Ramprasad E."/>
            <person name="Ramana C.V."/>
            <person name="Bunk B."/>
            <person name="Sproer C."/>
            <person name="Joseph F.-J.R.S."/>
            <person name="Vincent S.G.P."/>
        </authorList>
    </citation>
    <scope>NUCLEOTIDE SEQUENCE [LARGE SCALE GENOMIC DNA]</scope>
    <source>
        <strain evidence="2 3">ICN19</strain>
    </source>
</reference>
<evidence type="ECO:0000313" key="2">
    <source>
        <dbReference type="EMBL" id="TLQ48716.1"/>
    </source>
</evidence>
<protein>
    <submittedName>
        <fullName evidence="2">Uncharacterized protein</fullName>
    </submittedName>
</protein>
<feature type="signal peptide" evidence="1">
    <location>
        <begin position="1"/>
        <end position="27"/>
    </location>
</feature>
<dbReference type="AlphaFoldDB" id="A0A5R9EF80"/>
<feature type="chain" id="PRO_5024385237" evidence="1">
    <location>
        <begin position="28"/>
        <end position="100"/>
    </location>
</feature>
<comment type="caution">
    <text evidence="2">The sequence shown here is derived from an EMBL/GenBank/DDBJ whole genome shotgun (WGS) entry which is preliminary data.</text>
</comment>
<evidence type="ECO:0000313" key="3">
    <source>
        <dbReference type="Proteomes" id="UP000305921"/>
    </source>
</evidence>
<proteinExistence type="predicted"/>
<evidence type="ECO:0000256" key="1">
    <source>
        <dbReference type="SAM" id="SignalP"/>
    </source>
</evidence>
<keyword evidence="1" id="KW-0732">Signal</keyword>
<name>A0A5R9EF80_9ACTN</name>
<keyword evidence="3" id="KW-1185">Reference proteome</keyword>